<dbReference type="AlphaFoldDB" id="A0A1L3MU39"/>
<protein>
    <submittedName>
        <fullName evidence="1">Uncharacterized protein</fullName>
    </submittedName>
</protein>
<evidence type="ECO:0000313" key="2">
    <source>
        <dbReference type="Proteomes" id="UP000181936"/>
    </source>
</evidence>
<dbReference type="RefSeq" id="WP_072580652.1">
    <property type="nucleotide sequence ID" value="NZ_CP016020.1"/>
</dbReference>
<name>A0A1L3MU39_9BACI</name>
<organism evidence="1 2">
    <name type="scientific">Bacillus weihaiensis</name>
    <dbReference type="NCBI Taxonomy" id="1547283"/>
    <lineage>
        <taxon>Bacteria</taxon>
        <taxon>Bacillati</taxon>
        <taxon>Bacillota</taxon>
        <taxon>Bacilli</taxon>
        <taxon>Bacillales</taxon>
        <taxon>Bacillaceae</taxon>
        <taxon>Bacillus</taxon>
    </lineage>
</organism>
<dbReference type="Proteomes" id="UP000181936">
    <property type="component" value="Chromosome"/>
</dbReference>
<keyword evidence="2" id="KW-1185">Reference proteome</keyword>
<dbReference type="EMBL" id="CP016020">
    <property type="protein sequence ID" value="APH05858.1"/>
    <property type="molecule type" value="Genomic_DNA"/>
</dbReference>
<gene>
    <name evidence="1" type="ORF">A9C19_14560</name>
</gene>
<dbReference type="STRING" id="1547283.A9C19_14560"/>
<reference evidence="1 2" key="1">
    <citation type="journal article" date="2016" name="Sci. Rep.">
        <title>Complete genome sequence and transcriptomic analysis of a novel marine strain Bacillus weihaiensis reveals the mechanism of brown algae degradation.</title>
        <authorList>
            <person name="Zhu Y."/>
            <person name="Chen P."/>
            <person name="Bao Y."/>
            <person name="Men Y."/>
            <person name="Zeng Y."/>
            <person name="Yang J."/>
            <person name="Sun J."/>
            <person name="Sun Y."/>
        </authorList>
    </citation>
    <scope>NUCLEOTIDE SEQUENCE [LARGE SCALE GENOMIC DNA]</scope>
    <source>
        <strain evidence="1 2">Alg07</strain>
    </source>
</reference>
<proteinExistence type="predicted"/>
<evidence type="ECO:0000313" key="1">
    <source>
        <dbReference type="EMBL" id="APH05858.1"/>
    </source>
</evidence>
<accession>A0A1L3MU39</accession>
<sequence>MAEEISFTQEQVDQMKQEWIELELSPIVSERDELLQFKPKDLSEDEKAMLTKQKELFDKEVSLEVKAAGLGKFEEFFVVESTEQLVEKIEKFQAVLQEYKVENSYVPTDHKQTNPYDKFEQEKNTKGMIGTKLANLFK</sequence>
<dbReference type="KEGG" id="bwh:A9C19_14560"/>
<dbReference type="OrthoDB" id="2862045at2"/>